<comment type="caution">
    <text evidence="2">The sequence shown here is derived from an EMBL/GenBank/DDBJ whole genome shotgun (WGS) entry which is preliminary data.</text>
</comment>
<accession>A0ABQ1FT13</accession>
<feature type="transmembrane region" description="Helical" evidence="1">
    <location>
        <begin position="45"/>
        <end position="66"/>
    </location>
</feature>
<keyword evidence="3" id="KW-1185">Reference proteome</keyword>
<evidence type="ECO:0000313" key="3">
    <source>
        <dbReference type="Proteomes" id="UP000620046"/>
    </source>
</evidence>
<dbReference type="RefSeq" id="WP_188793917.1">
    <property type="nucleotide sequence ID" value="NZ_BMJA01000001.1"/>
</dbReference>
<keyword evidence="1" id="KW-0812">Transmembrane</keyword>
<dbReference type="Proteomes" id="UP000620046">
    <property type="component" value="Unassembled WGS sequence"/>
</dbReference>
<dbReference type="EMBL" id="BMJA01000001">
    <property type="protein sequence ID" value="GGA29877.1"/>
    <property type="molecule type" value="Genomic_DNA"/>
</dbReference>
<sequence length="96" mass="10508">MSRSLFSRPSAWVPLAMSFTALCIVVGHLGFFGTAREADEGAAAHLFQLFMAGQIPIIAFFAIRWLRRRPKPALLVLASQALAGVAACVPVWYFNL</sequence>
<evidence type="ECO:0000313" key="2">
    <source>
        <dbReference type="EMBL" id="GGA29877.1"/>
    </source>
</evidence>
<gene>
    <name evidence="2" type="ORF">GCM10010981_18530</name>
</gene>
<feature type="transmembrane region" description="Helical" evidence="1">
    <location>
        <begin position="73"/>
        <end position="94"/>
    </location>
</feature>
<name>A0ABQ1FT13_9GAMM</name>
<protein>
    <submittedName>
        <fullName evidence="2">Uncharacterized protein</fullName>
    </submittedName>
</protein>
<proteinExistence type="predicted"/>
<reference evidence="3" key="1">
    <citation type="journal article" date="2019" name="Int. J. Syst. Evol. Microbiol.">
        <title>The Global Catalogue of Microorganisms (GCM) 10K type strain sequencing project: providing services to taxonomists for standard genome sequencing and annotation.</title>
        <authorList>
            <consortium name="The Broad Institute Genomics Platform"/>
            <consortium name="The Broad Institute Genome Sequencing Center for Infectious Disease"/>
            <person name="Wu L."/>
            <person name="Ma J."/>
        </authorList>
    </citation>
    <scope>NUCLEOTIDE SEQUENCE [LARGE SCALE GENOMIC DNA]</scope>
    <source>
        <strain evidence="3">CGMCC 1.15439</strain>
    </source>
</reference>
<keyword evidence="1" id="KW-0472">Membrane</keyword>
<feature type="transmembrane region" description="Helical" evidence="1">
    <location>
        <begin position="12"/>
        <end position="33"/>
    </location>
</feature>
<keyword evidence="1" id="KW-1133">Transmembrane helix</keyword>
<organism evidence="2 3">
    <name type="scientific">Dyella nitratireducens</name>
    <dbReference type="NCBI Taxonomy" id="1849580"/>
    <lineage>
        <taxon>Bacteria</taxon>
        <taxon>Pseudomonadati</taxon>
        <taxon>Pseudomonadota</taxon>
        <taxon>Gammaproteobacteria</taxon>
        <taxon>Lysobacterales</taxon>
        <taxon>Rhodanobacteraceae</taxon>
        <taxon>Dyella</taxon>
    </lineage>
</organism>
<evidence type="ECO:0000256" key="1">
    <source>
        <dbReference type="SAM" id="Phobius"/>
    </source>
</evidence>